<name>A0A9E4K268_9GAMM</name>
<accession>A0A9E4K268</accession>
<evidence type="ECO:0000313" key="4">
    <source>
        <dbReference type="Proteomes" id="UP000886687"/>
    </source>
</evidence>
<reference evidence="3" key="1">
    <citation type="journal article" date="2021" name="Proc. Natl. Acad. Sci. U.S.A.">
        <title>Global biogeography of chemosynthetic symbionts reveals both localized and globally distributed symbiont groups. .</title>
        <authorList>
            <person name="Osvatic J.T."/>
            <person name="Wilkins L.G.E."/>
            <person name="Leibrecht L."/>
            <person name="Leray M."/>
            <person name="Zauner S."/>
            <person name="Polzin J."/>
            <person name="Camacho Y."/>
            <person name="Gros O."/>
            <person name="van Gils J.A."/>
            <person name="Eisen J.A."/>
            <person name="Petersen J.M."/>
            <person name="Yuen B."/>
        </authorList>
    </citation>
    <scope>NUCLEOTIDE SEQUENCE</scope>
    <source>
        <strain evidence="3">MAGL173</strain>
    </source>
</reference>
<dbReference type="InterPro" id="IPR012336">
    <property type="entry name" value="Thioredoxin-like_fold"/>
</dbReference>
<feature type="domain" description="Thioredoxin-like fold" evidence="2">
    <location>
        <begin position="36"/>
        <end position="140"/>
    </location>
</feature>
<dbReference type="InterPro" id="IPR036249">
    <property type="entry name" value="Thioredoxin-like_sf"/>
</dbReference>
<evidence type="ECO:0000313" key="3">
    <source>
        <dbReference type="EMBL" id="MCG7938277.1"/>
    </source>
</evidence>
<proteinExistence type="predicted"/>
<dbReference type="AlphaFoldDB" id="A0A9E4K268"/>
<sequence length="152" mass="17098">MIKKLLISMFLLFGSGLSVAESLNSTINWADTSALARQNHTVIMVVFESEDCGYCVRLKQEVLKPFSDSTEQNPPVIKEIDIYAGGKITDFNGDLIRSRQFKDRYQVFAVPTLLILDPDGNLLADPIVGYNSQEEYERLLQDSLLVSYEALD</sequence>
<feature type="chain" id="PRO_5039139179" evidence="1">
    <location>
        <begin position="21"/>
        <end position="152"/>
    </location>
</feature>
<dbReference type="Proteomes" id="UP000886687">
    <property type="component" value="Unassembled WGS sequence"/>
</dbReference>
<dbReference type="SUPFAM" id="SSF52833">
    <property type="entry name" value="Thioredoxin-like"/>
    <property type="match status" value="1"/>
</dbReference>
<feature type="signal peptide" evidence="1">
    <location>
        <begin position="1"/>
        <end position="20"/>
    </location>
</feature>
<protein>
    <submittedName>
        <fullName evidence="3">Thioredoxin fold domain-containing protein</fullName>
    </submittedName>
</protein>
<dbReference type="Gene3D" id="3.40.30.10">
    <property type="entry name" value="Glutaredoxin"/>
    <property type="match status" value="1"/>
</dbReference>
<keyword evidence="1" id="KW-0732">Signal</keyword>
<comment type="caution">
    <text evidence="3">The sequence shown here is derived from an EMBL/GenBank/DDBJ whole genome shotgun (WGS) entry which is preliminary data.</text>
</comment>
<dbReference type="Pfam" id="PF13098">
    <property type="entry name" value="Thioredoxin_2"/>
    <property type="match status" value="1"/>
</dbReference>
<evidence type="ECO:0000256" key="1">
    <source>
        <dbReference type="SAM" id="SignalP"/>
    </source>
</evidence>
<gene>
    <name evidence="3" type="ORF">JAZ04_05375</name>
</gene>
<dbReference type="EMBL" id="JAEPDI010000002">
    <property type="protein sequence ID" value="MCG7938277.1"/>
    <property type="molecule type" value="Genomic_DNA"/>
</dbReference>
<organism evidence="3 4">
    <name type="scientific">Candidatus Thiodiazotropha lotti</name>
    <dbReference type="NCBI Taxonomy" id="2792787"/>
    <lineage>
        <taxon>Bacteria</taxon>
        <taxon>Pseudomonadati</taxon>
        <taxon>Pseudomonadota</taxon>
        <taxon>Gammaproteobacteria</taxon>
        <taxon>Chromatiales</taxon>
        <taxon>Sedimenticolaceae</taxon>
        <taxon>Candidatus Thiodiazotropha</taxon>
    </lineage>
</organism>
<evidence type="ECO:0000259" key="2">
    <source>
        <dbReference type="Pfam" id="PF13098"/>
    </source>
</evidence>